<evidence type="ECO:0000313" key="3">
    <source>
        <dbReference type="EMBL" id="SVC73556.1"/>
    </source>
</evidence>
<name>A0A382PJY4_9ZZZZ</name>
<gene>
    <name evidence="3" type="ORF">METZ01_LOCUS326410</name>
</gene>
<dbReference type="EMBL" id="UINC01107865">
    <property type="protein sequence ID" value="SVC73556.1"/>
    <property type="molecule type" value="Genomic_DNA"/>
</dbReference>
<accession>A0A382PJY4</accession>
<comment type="similarity">
    <text evidence="1">Belongs to the diaminopimelate epimerase family.</text>
</comment>
<evidence type="ECO:0008006" key="4">
    <source>
        <dbReference type="Google" id="ProtNLM"/>
    </source>
</evidence>
<dbReference type="PANTHER" id="PTHR31689:SF0">
    <property type="entry name" value="DIAMINOPIMELATE EPIMERASE"/>
    <property type="match status" value="1"/>
</dbReference>
<dbReference type="SUPFAM" id="SSF54506">
    <property type="entry name" value="Diaminopimelate epimerase-like"/>
    <property type="match status" value="2"/>
</dbReference>
<organism evidence="3">
    <name type="scientific">marine metagenome</name>
    <dbReference type="NCBI Taxonomy" id="408172"/>
    <lineage>
        <taxon>unclassified sequences</taxon>
        <taxon>metagenomes</taxon>
        <taxon>ecological metagenomes</taxon>
    </lineage>
</organism>
<dbReference type="InterPro" id="IPR001653">
    <property type="entry name" value="DAP_epimerase_DapF"/>
</dbReference>
<dbReference type="NCBIfam" id="TIGR00652">
    <property type="entry name" value="DapF"/>
    <property type="match status" value="1"/>
</dbReference>
<dbReference type="GO" id="GO:0009089">
    <property type="term" value="P:lysine biosynthetic process via diaminopimelate"/>
    <property type="evidence" value="ECO:0007669"/>
    <property type="project" value="InterPro"/>
</dbReference>
<evidence type="ECO:0000256" key="1">
    <source>
        <dbReference type="ARBA" id="ARBA00010219"/>
    </source>
</evidence>
<protein>
    <recommendedName>
        <fullName evidence="4">Diaminopimelate epimerase</fullName>
    </recommendedName>
</protein>
<dbReference type="AlphaFoldDB" id="A0A382PJY4"/>
<reference evidence="3" key="1">
    <citation type="submission" date="2018-05" db="EMBL/GenBank/DDBJ databases">
        <authorList>
            <person name="Lanie J.A."/>
            <person name="Ng W.-L."/>
            <person name="Kazmierczak K.M."/>
            <person name="Andrzejewski T.M."/>
            <person name="Davidsen T.M."/>
            <person name="Wayne K.J."/>
            <person name="Tettelin H."/>
            <person name="Glass J.I."/>
            <person name="Rusch D."/>
            <person name="Podicherti R."/>
            <person name="Tsui H.-C.T."/>
            <person name="Winkler M.E."/>
        </authorList>
    </citation>
    <scope>NUCLEOTIDE SEQUENCE</scope>
</reference>
<keyword evidence="2" id="KW-0413">Isomerase</keyword>
<evidence type="ECO:0000256" key="2">
    <source>
        <dbReference type="ARBA" id="ARBA00023235"/>
    </source>
</evidence>
<proteinExistence type="inferred from homology"/>
<dbReference type="HAMAP" id="MF_00197">
    <property type="entry name" value="DAP_epimerase"/>
    <property type="match status" value="1"/>
</dbReference>
<dbReference type="Gene3D" id="3.10.310.10">
    <property type="entry name" value="Diaminopimelate Epimerase, Chain A, domain 1"/>
    <property type="match status" value="2"/>
</dbReference>
<dbReference type="GO" id="GO:0008837">
    <property type="term" value="F:diaminopimelate epimerase activity"/>
    <property type="evidence" value="ECO:0007669"/>
    <property type="project" value="InterPro"/>
</dbReference>
<dbReference type="GO" id="GO:0005829">
    <property type="term" value="C:cytosol"/>
    <property type="evidence" value="ECO:0007669"/>
    <property type="project" value="TreeGrafter"/>
</dbReference>
<sequence>MTLDFFKAHAYGNDFLCAPVDQTTNVECQQLARRICDRHVGIGADGLILYASTEDGATMTLYNADGGVAEVSGNGVRCLAAWIVKQRSETIDGMSDIVIDTDGGRKSLALLEQNGQRYLFQADMGQPMSLKQEELNVAGHPVRIVSLSVGNPQCVVLMPSYEEAESRFQELGSTLTAHEYFPGGTNVELVVVERPDRIKILIWERGVGPTSSSGTGACASAVAAAGFGGANRVVDVVSQGGAQRVEWDTNNTITLTGWAELLAHGQWWLSKENQ</sequence>
<dbReference type="Pfam" id="PF01678">
    <property type="entry name" value="DAP_epimerase"/>
    <property type="match status" value="2"/>
</dbReference>
<dbReference type="PANTHER" id="PTHR31689">
    <property type="entry name" value="DIAMINOPIMELATE EPIMERASE, CHLOROPLASTIC"/>
    <property type="match status" value="1"/>
</dbReference>